<accession>A0A645I346</accession>
<sequence>MLVPALYFNDKLLKKEISELRKETEHLEKLFENSPHGTILTNAKGEILRANRAFLRMFGYGRDEVKGKEIDFLLTKGGTLQQHAQNLTRITTLGGVISENETSRVCKDGNVIPVSISGFPLMINGVYRGSYGIYTDISSRKENENIIRKHLKSEEIISSFSAQLVKGQEVENVIYTSLHELRLFLNARYMAIFLFS</sequence>
<dbReference type="SUPFAM" id="SSF55785">
    <property type="entry name" value="PYP-like sensor domain (PAS domain)"/>
    <property type="match status" value="1"/>
</dbReference>
<organism evidence="2">
    <name type="scientific">bioreactor metagenome</name>
    <dbReference type="NCBI Taxonomy" id="1076179"/>
    <lineage>
        <taxon>unclassified sequences</taxon>
        <taxon>metagenomes</taxon>
        <taxon>ecological metagenomes</taxon>
    </lineage>
</organism>
<comment type="caution">
    <text evidence="2">The sequence shown here is derived from an EMBL/GenBank/DDBJ whole genome shotgun (WGS) entry which is preliminary data.</text>
</comment>
<reference evidence="2" key="1">
    <citation type="submission" date="2019-08" db="EMBL/GenBank/DDBJ databases">
        <authorList>
            <person name="Kucharzyk K."/>
            <person name="Murdoch R.W."/>
            <person name="Higgins S."/>
            <person name="Loffler F."/>
        </authorList>
    </citation>
    <scope>NUCLEOTIDE SEQUENCE</scope>
</reference>
<feature type="domain" description="PAS" evidence="1">
    <location>
        <begin position="23"/>
        <end position="73"/>
    </location>
</feature>
<evidence type="ECO:0000259" key="1">
    <source>
        <dbReference type="PROSITE" id="PS50112"/>
    </source>
</evidence>
<dbReference type="InterPro" id="IPR000014">
    <property type="entry name" value="PAS"/>
</dbReference>
<dbReference type="PROSITE" id="PS50112">
    <property type="entry name" value="PAS"/>
    <property type="match status" value="1"/>
</dbReference>
<dbReference type="CDD" id="cd00130">
    <property type="entry name" value="PAS"/>
    <property type="match status" value="1"/>
</dbReference>
<protein>
    <recommendedName>
        <fullName evidence="1">PAS domain-containing protein</fullName>
    </recommendedName>
</protein>
<dbReference type="AlphaFoldDB" id="A0A645I346"/>
<dbReference type="NCBIfam" id="TIGR00229">
    <property type="entry name" value="sensory_box"/>
    <property type="match status" value="1"/>
</dbReference>
<evidence type="ECO:0000313" key="2">
    <source>
        <dbReference type="EMBL" id="MPN45286.1"/>
    </source>
</evidence>
<dbReference type="InterPro" id="IPR035965">
    <property type="entry name" value="PAS-like_dom_sf"/>
</dbReference>
<proteinExistence type="predicted"/>
<dbReference type="EMBL" id="VSSQ01105052">
    <property type="protein sequence ID" value="MPN45286.1"/>
    <property type="molecule type" value="Genomic_DNA"/>
</dbReference>
<name>A0A645I346_9ZZZZ</name>
<gene>
    <name evidence="2" type="ORF">SDC9_192853</name>
</gene>
<dbReference type="Gene3D" id="3.30.450.20">
    <property type="entry name" value="PAS domain"/>
    <property type="match status" value="1"/>
</dbReference>
<dbReference type="SMART" id="SM00091">
    <property type="entry name" value="PAS"/>
    <property type="match status" value="1"/>
</dbReference>
<dbReference type="Pfam" id="PF13426">
    <property type="entry name" value="PAS_9"/>
    <property type="match status" value="1"/>
</dbReference>